<sequence length="318" mass="35001">MAAIDDWRDDFVIERDQRAGGMWGELLRKVRAGTLVRVARGVYHPPVPPDVRPAKARDLRYLYRVQGAQLAANDPLIFAFHSAAAIWGLPAIGEWPPKVHVICERAQGGRSTAGLQRHTIGPVTAVDLHGLRVTSIARTVVDIARSNGLREAVTMADAALHGLRSHDGRVIRAPIAKSELLAELEHAGSGAGVVKARVAIEMADGAAESPGESVSRVGFHDLGLPKPRLQVSFSDRFGKIGTVDFWWPEFALIGEFDGEIKYQDPVFLAGRTPQEALHDEKRREDRLRALGHNVTRWGWSTATTLPRLRDHMRDAGLR</sequence>
<gene>
    <name evidence="1" type="ORF">GCM10010979_18060</name>
</gene>
<dbReference type="AlphaFoldDB" id="A0A916WIP4"/>
<evidence type="ECO:0000313" key="2">
    <source>
        <dbReference type="Proteomes" id="UP000606922"/>
    </source>
</evidence>
<accession>A0A916WIP4</accession>
<name>A0A916WIP4_9MICO</name>
<reference evidence="1" key="1">
    <citation type="journal article" date="2014" name="Int. J. Syst. Evol. Microbiol.">
        <title>Complete genome sequence of Corynebacterium casei LMG S-19264T (=DSM 44701T), isolated from a smear-ripened cheese.</title>
        <authorList>
            <consortium name="US DOE Joint Genome Institute (JGI-PGF)"/>
            <person name="Walter F."/>
            <person name="Albersmeier A."/>
            <person name="Kalinowski J."/>
            <person name="Ruckert C."/>
        </authorList>
    </citation>
    <scope>NUCLEOTIDE SEQUENCE</scope>
    <source>
        <strain evidence="1">CGMCC 1.12813</strain>
    </source>
</reference>
<reference evidence="1" key="2">
    <citation type="submission" date="2020-09" db="EMBL/GenBank/DDBJ databases">
        <authorList>
            <person name="Sun Q."/>
            <person name="Zhou Y."/>
        </authorList>
    </citation>
    <scope>NUCLEOTIDE SEQUENCE</scope>
    <source>
        <strain evidence="1">CGMCC 1.12813</strain>
    </source>
</reference>
<proteinExistence type="predicted"/>
<dbReference type="Proteomes" id="UP000606922">
    <property type="component" value="Unassembled WGS sequence"/>
</dbReference>
<dbReference type="EMBL" id="BMGB01000001">
    <property type="protein sequence ID" value="GGB03767.1"/>
    <property type="molecule type" value="Genomic_DNA"/>
</dbReference>
<organism evidence="1 2">
    <name type="scientific">Conyzicola nivalis</name>
    <dbReference type="NCBI Taxonomy" id="1477021"/>
    <lineage>
        <taxon>Bacteria</taxon>
        <taxon>Bacillati</taxon>
        <taxon>Actinomycetota</taxon>
        <taxon>Actinomycetes</taxon>
        <taxon>Micrococcales</taxon>
        <taxon>Microbacteriaceae</taxon>
        <taxon>Conyzicola</taxon>
    </lineage>
</organism>
<keyword evidence="2" id="KW-1185">Reference proteome</keyword>
<evidence type="ECO:0000313" key="1">
    <source>
        <dbReference type="EMBL" id="GGB03767.1"/>
    </source>
</evidence>
<comment type="caution">
    <text evidence="1">The sequence shown here is derived from an EMBL/GenBank/DDBJ whole genome shotgun (WGS) entry which is preliminary data.</text>
</comment>
<dbReference type="RefSeq" id="WP_188510299.1">
    <property type="nucleotide sequence ID" value="NZ_BMGB01000001.1"/>
</dbReference>
<protein>
    <submittedName>
        <fullName evidence="1">CTP synthase</fullName>
    </submittedName>
</protein>